<keyword evidence="1" id="KW-1133">Transmembrane helix</keyword>
<keyword evidence="1" id="KW-0812">Transmembrane</keyword>
<comment type="caution">
    <text evidence="3">The sequence shown here is derived from an EMBL/GenBank/DDBJ whole genome shotgun (WGS) entry which is preliminary data.</text>
</comment>
<reference evidence="3" key="1">
    <citation type="submission" date="2023-05" db="EMBL/GenBank/DDBJ databases">
        <title>Metabolic capabilities are highly conserved among human nasal-associated Corynebacterium species in pangenomic analyses.</title>
        <authorList>
            <person name="Tran T.H."/>
            <person name="Roberts A.Q."/>
            <person name="Escapa I.F."/>
            <person name="Gao W."/>
            <person name="Conlan S."/>
            <person name="Kong H."/>
            <person name="Segre J.A."/>
            <person name="Kelly M.S."/>
            <person name="Lemon K.P."/>
        </authorList>
    </citation>
    <scope>NUCLEOTIDE SEQUENCE</scope>
    <source>
        <strain evidence="3">KPL2654</strain>
    </source>
</reference>
<feature type="transmembrane region" description="Helical" evidence="1">
    <location>
        <begin position="72"/>
        <end position="93"/>
    </location>
</feature>
<evidence type="ECO:0000256" key="1">
    <source>
        <dbReference type="SAM" id="Phobius"/>
    </source>
</evidence>
<sequence>MKKTIAAAVVAASLALGSSHVASADTNGEAVAISSEASTVMLAQNAAENSKDMNDTAAGKGENLPGSSFFTVWNVLLGVFTLGSLGAIITTILEKAGVLDFLKR</sequence>
<accession>A0AAP4BS53</accession>
<dbReference type="Proteomes" id="UP001226160">
    <property type="component" value="Unassembled WGS sequence"/>
</dbReference>
<proteinExistence type="predicted"/>
<dbReference type="AlphaFoldDB" id="A0AAP4BS53"/>
<protein>
    <recommendedName>
        <fullName evidence="5">Secreted protein</fullName>
    </recommendedName>
</protein>
<feature type="signal peptide" evidence="2">
    <location>
        <begin position="1"/>
        <end position="24"/>
    </location>
</feature>
<evidence type="ECO:0000313" key="4">
    <source>
        <dbReference type="Proteomes" id="UP001226160"/>
    </source>
</evidence>
<organism evidence="3 4">
    <name type="scientific">Corynebacterium propinquum</name>
    <dbReference type="NCBI Taxonomy" id="43769"/>
    <lineage>
        <taxon>Bacteria</taxon>
        <taxon>Bacillati</taxon>
        <taxon>Actinomycetota</taxon>
        <taxon>Actinomycetes</taxon>
        <taxon>Mycobacteriales</taxon>
        <taxon>Corynebacteriaceae</taxon>
        <taxon>Corynebacterium</taxon>
    </lineage>
</organism>
<evidence type="ECO:0000256" key="2">
    <source>
        <dbReference type="SAM" id="SignalP"/>
    </source>
</evidence>
<feature type="chain" id="PRO_5042942239" description="Secreted protein" evidence="2">
    <location>
        <begin position="25"/>
        <end position="104"/>
    </location>
</feature>
<dbReference type="RefSeq" id="WP_126843993.1">
    <property type="nucleotide sequence ID" value="NZ_JALXON010000015.1"/>
</dbReference>
<dbReference type="EMBL" id="JASNVP010000001">
    <property type="protein sequence ID" value="MDK4324918.1"/>
    <property type="molecule type" value="Genomic_DNA"/>
</dbReference>
<keyword evidence="2" id="KW-0732">Signal</keyword>
<evidence type="ECO:0000313" key="3">
    <source>
        <dbReference type="EMBL" id="MDK4324918.1"/>
    </source>
</evidence>
<keyword evidence="1" id="KW-0472">Membrane</keyword>
<gene>
    <name evidence="3" type="ORF">QPX54_00055</name>
</gene>
<name>A0AAP4BS53_9CORY</name>
<evidence type="ECO:0008006" key="5">
    <source>
        <dbReference type="Google" id="ProtNLM"/>
    </source>
</evidence>